<dbReference type="AlphaFoldDB" id="K1Q6V5"/>
<name>K1Q6V5_MAGGI</name>
<proteinExistence type="predicted"/>
<organism evidence="1">
    <name type="scientific">Magallana gigas</name>
    <name type="common">Pacific oyster</name>
    <name type="synonym">Crassostrea gigas</name>
    <dbReference type="NCBI Taxonomy" id="29159"/>
    <lineage>
        <taxon>Eukaryota</taxon>
        <taxon>Metazoa</taxon>
        <taxon>Spiralia</taxon>
        <taxon>Lophotrochozoa</taxon>
        <taxon>Mollusca</taxon>
        <taxon>Bivalvia</taxon>
        <taxon>Autobranchia</taxon>
        <taxon>Pteriomorphia</taxon>
        <taxon>Ostreida</taxon>
        <taxon>Ostreoidea</taxon>
        <taxon>Ostreidae</taxon>
        <taxon>Magallana</taxon>
    </lineage>
</organism>
<dbReference type="EMBL" id="JH823190">
    <property type="protein sequence ID" value="EKC17216.1"/>
    <property type="molecule type" value="Genomic_DNA"/>
</dbReference>
<keyword evidence="1" id="KW-0808">Transferase</keyword>
<evidence type="ECO:0000313" key="1">
    <source>
        <dbReference type="EMBL" id="EKC17216.1"/>
    </source>
</evidence>
<dbReference type="InParanoid" id="K1Q6V5"/>
<sequence length="83" mass="9515">MHKGHEFVPIHYRTPTTCDSCNKPVWHMLHPPQALECRLNYDQNIQAKEMLLLADTSEKQKVWIQHLSKKISRKGFASSGTAG</sequence>
<keyword evidence="1" id="KW-0418">Kinase</keyword>
<gene>
    <name evidence="1" type="ORF">CGI_10001609</name>
</gene>
<dbReference type="GO" id="GO:0016301">
    <property type="term" value="F:kinase activity"/>
    <property type="evidence" value="ECO:0007669"/>
    <property type="project" value="UniProtKB-KW"/>
</dbReference>
<dbReference type="InterPro" id="IPR046349">
    <property type="entry name" value="C1-like_sf"/>
</dbReference>
<dbReference type="HOGENOM" id="CLU_2544793_0_0_1"/>
<dbReference type="Gene3D" id="3.30.60.20">
    <property type="match status" value="1"/>
</dbReference>
<protein>
    <submittedName>
        <fullName evidence="1">Rho-associated protein kinase 1</fullName>
    </submittedName>
</protein>
<accession>K1Q6V5</accession>
<reference evidence="1" key="1">
    <citation type="journal article" date="2012" name="Nature">
        <title>The oyster genome reveals stress adaptation and complexity of shell formation.</title>
        <authorList>
            <person name="Zhang G."/>
            <person name="Fang X."/>
            <person name="Guo X."/>
            <person name="Li L."/>
            <person name="Luo R."/>
            <person name="Xu F."/>
            <person name="Yang P."/>
            <person name="Zhang L."/>
            <person name="Wang X."/>
            <person name="Qi H."/>
            <person name="Xiong Z."/>
            <person name="Que H."/>
            <person name="Xie Y."/>
            <person name="Holland P.W."/>
            <person name="Paps J."/>
            <person name="Zhu Y."/>
            <person name="Wu F."/>
            <person name="Chen Y."/>
            <person name="Wang J."/>
            <person name="Peng C."/>
            <person name="Meng J."/>
            <person name="Yang L."/>
            <person name="Liu J."/>
            <person name="Wen B."/>
            <person name="Zhang N."/>
            <person name="Huang Z."/>
            <person name="Zhu Q."/>
            <person name="Feng Y."/>
            <person name="Mount A."/>
            <person name="Hedgecock D."/>
            <person name="Xu Z."/>
            <person name="Liu Y."/>
            <person name="Domazet-Loso T."/>
            <person name="Du Y."/>
            <person name="Sun X."/>
            <person name="Zhang S."/>
            <person name="Liu B."/>
            <person name="Cheng P."/>
            <person name="Jiang X."/>
            <person name="Li J."/>
            <person name="Fan D."/>
            <person name="Wang W."/>
            <person name="Fu W."/>
            <person name="Wang T."/>
            <person name="Wang B."/>
            <person name="Zhang J."/>
            <person name="Peng Z."/>
            <person name="Li Y."/>
            <person name="Li N."/>
            <person name="Wang J."/>
            <person name="Chen M."/>
            <person name="He Y."/>
            <person name="Tan F."/>
            <person name="Song X."/>
            <person name="Zheng Q."/>
            <person name="Huang R."/>
            <person name="Yang H."/>
            <person name="Du X."/>
            <person name="Chen L."/>
            <person name="Yang M."/>
            <person name="Gaffney P.M."/>
            <person name="Wang S."/>
            <person name="Luo L."/>
            <person name="She Z."/>
            <person name="Ming Y."/>
            <person name="Huang W."/>
            <person name="Zhang S."/>
            <person name="Huang B."/>
            <person name="Zhang Y."/>
            <person name="Qu T."/>
            <person name="Ni P."/>
            <person name="Miao G."/>
            <person name="Wang J."/>
            <person name="Wang Q."/>
            <person name="Steinberg C.E."/>
            <person name="Wang H."/>
            <person name="Li N."/>
            <person name="Qian L."/>
            <person name="Zhang G."/>
            <person name="Li Y."/>
            <person name="Yang H."/>
            <person name="Liu X."/>
            <person name="Wang J."/>
            <person name="Yin Y."/>
            <person name="Wang J."/>
        </authorList>
    </citation>
    <scope>NUCLEOTIDE SEQUENCE [LARGE SCALE GENOMIC DNA]</scope>
    <source>
        <strain evidence="1">05x7-T-G4-1.051#20</strain>
    </source>
</reference>
<dbReference type="SUPFAM" id="SSF57889">
    <property type="entry name" value="Cysteine-rich domain"/>
    <property type="match status" value="1"/>
</dbReference>